<reference evidence="2" key="1">
    <citation type="journal article" date="2021" name="Proc. Natl. Acad. Sci. U.S.A.">
        <title>A Catalog of Tens of Thousands of Viruses from Human Metagenomes Reveals Hidden Associations with Chronic Diseases.</title>
        <authorList>
            <person name="Tisza M.J."/>
            <person name="Buck C.B."/>
        </authorList>
    </citation>
    <scope>NUCLEOTIDE SEQUENCE</scope>
    <source>
        <strain evidence="2">CtQU013</strain>
    </source>
</reference>
<feature type="compositionally biased region" description="Polar residues" evidence="1">
    <location>
        <begin position="38"/>
        <end position="48"/>
    </location>
</feature>
<evidence type="ECO:0000313" key="2">
    <source>
        <dbReference type="EMBL" id="DAD95677.1"/>
    </source>
</evidence>
<name>A0A8S5NLJ2_9CAUD</name>
<proteinExistence type="predicted"/>
<organism evidence="2">
    <name type="scientific">Siphoviridae sp. ctQU013</name>
    <dbReference type="NCBI Taxonomy" id="2826329"/>
    <lineage>
        <taxon>Viruses</taxon>
        <taxon>Duplodnaviria</taxon>
        <taxon>Heunggongvirae</taxon>
        <taxon>Uroviricota</taxon>
        <taxon>Caudoviricetes</taxon>
    </lineage>
</organism>
<sequence length="48" mass="5300">MTRSEDAGQKGESSRPSHYSYINDSGLPDDIKKPRESVCSSGETNRLI</sequence>
<feature type="region of interest" description="Disordered" evidence="1">
    <location>
        <begin position="1"/>
        <end position="48"/>
    </location>
</feature>
<protein>
    <submittedName>
        <fullName evidence="2">Uncharacterized protein</fullName>
    </submittedName>
</protein>
<dbReference type="EMBL" id="BK015198">
    <property type="protein sequence ID" value="DAD95677.1"/>
    <property type="molecule type" value="Genomic_DNA"/>
</dbReference>
<feature type="compositionally biased region" description="Basic and acidic residues" evidence="1">
    <location>
        <begin position="1"/>
        <end position="15"/>
    </location>
</feature>
<evidence type="ECO:0000256" key="1">
    <source>
        <dbReference type="SAM" id="MobiDB-lite"/>
    </source>
</evidence>
<accession>A0A8S5NLJ2</accession>